<evidence type="ECO:0000313" key="1">
    <source>
        <dbReference type="EMBL" id="MPM43428.1"/>
    </source>
</evidence>
<organism evidence="1">
    <name type="scientific">bioreactor metagenome</name>
    <dbReference type="NCBI Taxonomy" id="1076179"/>
    <lineage>
        <taxon>unclassified sequences</taxon>
        <taxon>metagenomes</taxon>
        <taxon>ecological metagenomes</taxon>
    </lineage>
</organism>
<proteinExistence type="predicted"/>
<dbReference type="AlphaFoldDB" id="A0A644ZSQ1"/>
<comment type="caution">
    <text evidence="1">The sequence shown here is derived from an EMBL/GenBank/DDBJ whole genome shotgun (WGS) entry which is preliminary data.</text>
</comment>
<accession>A0A644ZSQ1</accession>
<name>A0A644ZSQ1_9ZZZZ</name>
<reference evidence="1" key="1">
    <citation type="submission" date="2019-08" db="EMBL/GenBank/DDBJ databases">
        <authorList>
            <person name="Kucharzyk K."/>
            <person name="Murdoch R.W."/>
            <person name="Higgins S."/>
            <person name="Loffler F."/>
        </authorList>
    </citation>
    <scope>NUCLEOTIDE SEQUENCE</scope>
</reference>
<gene>
    <name evidence="1" type="ORF">SDC9_90102</name>
</gene>
<dbReference type="EMBL" id="VSSQ01010099">
    <property type="protein sequence ID" value="MPM43428.1"/>
    <property type="molecule type" value="Genomic_DNA"/>
</dbReference>
<sequence length="112" mass="12223">MQPGYRHHVGCSRPLQVGGNRVIQSRLVPGNKSGEKGGRVGGKHRLYTFPEGFGRRLGPVADRDPVRRGYRHLPVRLGGQEDALGWIVVRSLSHDKVGPAAGGNHRNAVARF</sequence>
<protein>
    <submittedName>
        <fullName evidence="1">Uncharacterized protein</fullName>
    </submittedName>
</protein>